<reference evidence="1 2" key="1">
    <citation type="submission" date="2020-09" db="EMBL/GenBank/DDBJ databases">
        <title>Eikenella S3660 sp. nov., isolated from a throat swab.</title>
        <authorList>
            <person name="Buhl M."/>
        </authorList>
    </citation>
    <scope>NUCLEOTIDE SEQUENCE [LARGE SCALE GENOMIC DNA]</scope>
    <source>
        <strain evidence="1 2">S3360</strain>
    </source>
</reference>
<protein>
    <submittedName>
        <fullName evidence="1">Uncharacterized protein</fullName>
    </submittedName>
</protein>
<dbReference type="EMBL" id="JACSGR010000001">
    <property type="protein sequence ID" value="MBH5328099.1"/>
    <property type="molecule type" value="Genomic_DNA"/>
</dbReference>
<comment type="caution">
    <text evidence="1">The sequence shown here is derived from an EMBL/GenBank/DDBJ whole genome shotgun (WGS) entry which is preliminary data.</text>
</comment>
<dbReference type="Proteomes" id="UP000768471">
    <property type="component" value="Unassembled WGS sequence"/>
</dbReference>
<proteinExistence type="predicted"/>
<evidence type="ECO:0000313" key="1">
    <source>
        <dbReference type="EMBL" id="MBH5328099.1"/>
    </source>
</evidence>
<evidence type="ECO:0000313" key="2">
    <source>
        <dbReference type="Proteomes" id="UP000768471"/>
    </source>
</evidence>
<sequence length="50" mass="5371">MGIPSKGYLLLKQADYTKIGSQAAAALRLPENVGYCSRRFSGSHTIEEAA</sequence>
<organism evidence="1 2">
    <name type="scientific">Eikenella glucosivorans</name>
    <dbReference type="NCBI Taxonomy" id="2766967"/>
    <lineage>
        <taxon>Bacteria</taxon>
        <taxon>Pseudomonadati</taxon>
        <taxon>Pseudomonadota</taxon>
        <taxon>Betaproteobacteria</taxon>
        <taxon>Neisseriales</taxon>
        <taxon>Neisseriaceae</taxon>
        <taxon>Eikenella</taxon>
    </lineage>
</organism>
<gene>
    <name evidence="1" type="ORF">H9Q10_00205</name>
</gene>
<keyword evidence="2" id="KW-1185">Reference proteome</keyword>
<dbReference type="RefSeq" id="WP_197902037.1">
    <property type="nucleotide sequence ID" value="NZ_JACSGR010000001.1"/>
</dbReference>
<accession>A0ABS0N717</accession>
<name>A0ABS0N717_9NEIS</name>